<evidence type="ECO:0000313" key="5">
    <source>
        <dbReference type="EMBL" id="ATF25920.1"/>
    </source>
</evidence>
<evidence type="ECO:0000256" key="2">
    <source>
        <dbReference type="ARBA" id="ARBA00023163"/>
    </source>
</evidence>
<organism evidence="5 6">
    <name type="scientific">Brochothrix thermosphacta</name>
    <name type="common">Microbacterium thermosphactum</name>
    <dbReference type="NCBI Taxonomy" id="2756"/>
    <lineage>
        <taxon>Bacteria</taxon>
        <taxon>Bacillati</taxon>
        <taxon>Bacillota</taxon>
        <taxon>Bacilli</taxon>
        <taxon>Bacillales</taxon>
        <taxon>Listeriaceae</taxon>
        <taxon>Brochothrix</taxon>
    </lineage>
</organism>
<dbReference type="Pfam" id="PF05043">
    <property type="entry name" value="Mga"/>
    <property type="match status" value="1"/>
</dbReference>
<dbReference type="OrthoDB" id="2260273at2"/>
<feature type="domain" description="Mga helix-turn-helix" evidence="3">
    <location>
        <begin position="72"/>
        <end position="156"/>
    </location>
</feature>
<keyword evidence="2" id="KW-0804">Transcription</keyword>
<evidence type="ECO:0000313" key="6">
    <source>
        <dbReference type="Proteomes" id="UP000243591"/>
    </source>
</evidence>
<sequence length="481" mass="57472">MRYLLNNRSFRHLILLEMLYDKGWLTTKSMSQKLGLAERLIRSDLEDLNCNANFFKLEYSRKKGFCIRFFSNYSKNAIYMYILRDSTEFRLLEMLAFNVPFSAYKLCEELYISKSTLNRLVHTLNEKLSVCNIHITSSPFKICGDELRIRQFLINLVLEKYQKSSAVFSTEQLTFSNELLALYENKITKISNINREKLKVGIIVACIRTSNNHYIDMKPINDNDLFKVILDNPFFVAKFQALFDLEIQPQSLQQVFAILYDSREKDIKQVNMEAENNGDSLFFDKDYCKCDEFLMKLSSKLEIEIPNREFVLQELFNEMNRLYKNNGVLFNKHKDFITDVTIEITDFYRVFSKVFREFFNQGMYSEELIYKLSYCVLIRWENLIKDLKKKRVVKICLYFNCDERHQLFLADYIKQEYKDECSLVILREEHLKNIKKNRRHYNLVLTDVNGLYIENTDVITFSFFPDKKKWGEIEESIHKVR</sequence>
<name>A0A1D2LNA0_BROTH</name>
<dbReference type="InterPro" id="IPR036388">
    <property type="entry name" value="WH-like_DNA-bd_sf"/>
</dbReference>
<accession>A0A1D2LNA0</accession>
<dbReference type="AlphaFoldDB" id="A0A1D2LNA0"/>
<dbReference type="RefSeq" id="WP_069133736.1">
    <property type="nucleotide sequence ID" value="NZ_CP023483.1"/>
</dbReference>
<dbReference type="InterPro" id="IPR007737">
    <property type="entry name" value="Mga_HTH"/>
</dbReference>
<dbReference type="PANTHER" id="PTHR30185">
    <property type="entry name" value="CRYPTIC BETA-GLUCOSIDE BGL OPERON ANTITERMINATOR"/>
    <property type="match status" value="1"/>
</dbReference>
<evidence type="ECO:0000259" key="4">
    <source>
        <dbReference type="Pfam" id="PF08280"/>
    </source>
</evidence>
<dbReference type="EMBL" id="CP023483">
    <property type="protein sequence ID" value="ATF25920.1"/>
    <property type="molecule type" value="Genomic_DNA"/>
</dbReference>
<evidence type="ECO:0000259" key="3">
    <source>
        <dbReference type="Pfam" id="PF05043"/>
    </source>
</evidence>
<keyword evidence="1" id="KW-0805">Transcription regulation</keyword>
<dbReference type="PANTHER" id="PTHR30185:SF18">
    <property type="entry name" value="TRANSCRIPTIONAL REGULATOR MTLR"/>
    <property type="match status" value="1"/>
</dbReference>
<dbReference type="Proteomes" id="UP000243591">
    <property type="component" value="Chromosome"/>
</dbReference>
<dbReference type="InterPro" id="IPR013199">
    <property type="entry name" value="HTH_Mga_DNA-bd_dom"/>
</dbReference>
<evidence type="ECO:0008006" key="7">
    <source>
        <dbReference type="Google" id="ProtNLM"/>
    </source>
</evidence>
<gene>
    <name evidence="5" type="ORF">CNY62_05620</name>
</gene>
<dbReference type="Pfam" id="PF08280">
    <property type="entry name" value="HTH_Mga"/>
    <property type="match status" value="1"/>
</dbReference>
<proteinExistence type="predicted"/>
<keyword evidence="6" id="KW-1185">Reference proteome</keyword>
<protein>
    <recommendedName>
        <fullName evidence="7">Mga helix-turn-helix domain-containing protein</fullName>
    </recommendedName>
</protein>
<dbReference type="Gene3D" id="1.10.10.10">
    <property type="entry name" value="Winged helix-like DNA-binding domain superfamily/Winged helix DNA-binding domain"/>
    <property type="match status" value="1"/>
</dbReference>
<dbReference type="InterPro" id="IPR050661">
    <property type="entry name" value="BglG_antiterminators"/>
</dbReference>
<dbReference type="KEGG" id="bths:CNY62_05620"/>
<reference evidence="5 6" key="1">
    <citation type="submission" date="2017-09" db="EMBL/GenBank/DDBJ databases">
        <title>Complete Genome Sequences of Two Strains of the Meat Spoilage Bacterium Brochothrix thermosphacta Isolated from Ground Chicken.</title>
        <authorList>
            <person name="Paoli G.C."/>
            <person name="Wijey C."/>
            <person name="Chen C.-Y."/>
            <person name="Nguyen L."/>
            <person name="Yan X."/>
            <person name="Irwin P.L."/>
        </authorList>
    </citation>
    <scope>NUCLEOTIDE SEQUENCE [LARGE SCALE GENOMIC DNA]</scope>
    <source>
        <strain evidence="5 6">BI</strain>
    </source>
</reference>
<evidence type="ECO:0000256" key="1">
    <source>
        <dbReference type="ARBA" id="ARBA00023015"/>
    </source>
</evidence>
<feature type="domain" description="M protein trans-acting positive regulator (MGA) HTH" evidence="4">
    <location>
        <begin position="11"/>
        <end position="49"/>
    </location>
</feature>